<dbReference type="Pfam" id="PF00512">
    <property type="entry name" value="HisKA"/>
    <property type="match status" value="1"/>
</dbReference>
<dbReference type="Pfam" id="PF02518">
    <property type="entry name" value="HATPase_c"/>
    <property type="match status" value="1"/>
</dbReference>
<dbReference type="NCBIfam" id="TIGR00229">
    <property type="entry name" value="sensory_box"/>
    <property type="match status" value="1"/>
</dbReference>
<dbReference type="PROSITE" id="PS50113">
    <property type="entry name" value="PAC"/>
    <property type="match status" value="1"/>
</dbReference>
<keyword evidence="7" id="KW-0067">ATP-binding</keyword>
<comment type="caution">
    <text evidence="12">The sequence shown here is derived from an EMBL/GenBank/DDBJ whole genome shotgun (WGS) entry which is preliminary data.</text>
</comment>
<feature type="domain" description="Histidine kinase" evidence="9">
    <location>
        <begin position="270"/>
        <end position="489"/>
    </location>
</feature>
<dbReference type="Proteomes" id="UP000765160">
    <property type="component" value="Unassembled WGS sequence"/>
</dbReference>
<dbReference type="InterPro" id="IPR000014">
    <property type="entry name" value="PAS"/>
</dbReference>
<keyword evidence="3" id="KW-0597">Phosphoprotein</keyword>
<dbReference type="InterPro" id="IPR003594">
    <property type="entry name" value="HATPase_dom"/>
</dbReference>
<evidence type="ECO:0000256" key="5">
    <source>
        <dbReference type="ARBA" id="ARBA00022741"/>
    </source>
</evidence>
<proteinExistence type="predicted"/>
<evidence type="ECO:0000256" key="3">
    <source>
        <dbReference type="ARBA" id="ARBA00022553"/>
    </source>
</evidence>
<dbReference type="Gene3D" id="1.10.287.130">
    <property type="match status" value="1"/>
</dbReference>
<dbReference type="RefSeq" id="WP_168050806.1">
    <property type="nucleotide sequence ID" value="NZ_JAATJR010000004.1"/>
</dbReference>
<dbReference type="SUPFAM" id="SSF47384">
    <property type="entry name" value="Homodimeric domain of signal transducing histidine kinase"/>
    <property type="match status" value="1"/>
</dbReference>
<feature type="domain" description="PAS" evidence="10">
    <location>
        <begin position="129"/>
        <end position="202"/>
    </location>
</feature>
<dbReference type="InterPro" id="IPR005467">
    <property type="entry name" value="His_kinase_dom"/>
</dbReference>
<sequence>MARALGLARIACFEMEAGKDGAWRWFGATFGITGVDGPEGRARLLEAVFDADRPSLWVLLSEEGAAAADNGLLSVEIRILTAHGGSLDLQCEVTAEPASPFGPATLIGTIRDVTHERRFEADLSELVRHNHLLLATIDACPLSITVSDMTRPDAPLIYANRRFLEITGYQADEVIGHNCRFLQGPGTDRTAVERIRGAIARGEQTELRLLNYTRAGEPFLNNLMLSPLRDEAGALSAYLGLQEDVTLEAARSEAEAQRQKMEALGRMMGGVAHEVNNMLQPIALLAQHLLDAGLAQGEAREHVEVVLDCSLKARQIIGDLLTFSRPATRLAQRHAAAALMQDALRLVRPALPAGIALVVQIRETLPDVAIERTVFAQIVLNLATNAAAAMQGSGRLSVTVEPMPSALPIEAPSLAGGLRIRVIDTGCGMDRVTLDRAFEPFFTTKPVGQGTGLGLPMVYGLVREAGGSITLQSQPGIGTAVTILLPPAPPEEMPAHGHHPGH</sequence>
<keyword evidence="6" id="KW-0418">Kinase</keyword>
<evidence type="ECO:0000256" key="7">
    <source>
        <dbReference type="ARBA" id="ARBA00022840"/>
    </source>
</evidence>
<name>A0ABX1F1U1_9PROT</name>
<evidence type="ECO:0000256" key="8">
    <source>
        <dbReference type="ARBA" id="ARBA00023012"/>
    </source>
</evidence>
<evidence type="ECO:0000256" key="2">
    <source>
        <dbReference type="ARBA" id="ARBA00012438"/>
    </source>
</evidence>
<dbReference type="SMART" id="SM00388">
    <property type="entry name" value="HisKA"/>
    <property type="match status" value="1"/>
</dbReference>
<comment type="catalytic activity">
    <reaction evidence="1">
        <text>ATP + protein L-histidine = ADP + protein N-phospho-L-histidine.</text>
        <dbReference type="EC" id="2.7.13.3"/>
    </reaction>
</comment>
<dbReference type="InterPro" id="IPR004358">
    <property type="entry name" value="Sig_transdc_His_kin-like_C"/>
</dbReference>
<dbReference type="PRINTS" id="PR00344">
    <property type="entry name" value="BCTRLSENSOR"/>
</dbReference>
<reference evidence="12 13" key="1">
    <citation type="submission" date="2020-03" db="EMBL/GenBank/DDBJ databases">
        <title>Roseomonas selenitidurans sp. nov. isolated from soil.</title>
        <authorList>
            <person name="Liu H."/>
        </authorList>
    </citation>
    <scope>NUCLEOTIDE SEQUENCE [LARGE SCALE GENOMIC DNA]</scope>
    <source>
        <strain evidence="12 13">JCM 15073</strain>
    </source>
</reference>
<dbReference type="InterPro" id="IPR000700">
    <property type="entry name" value="PAS-assoc_C"/>
</dbReference>
<dbReference type="CDD" id="cd00082">
    <property type="entry name" value="HisKA"/>
    <property type="match status" value="1"/>
</dbReference>
<organism evidence="12 13">
    <name type="scientific">Falsiroseomonas frigidaquae</name>
    <dbReference type="NCBI Taxonomy" id="487318"/>
    <lineage>
        <taxon>Bacteria</taxon>
        <taxon>Pseudomonadati</taxon>
        <taxon>Pseudomonadota</taxon>
        <taxon>Alphaproteobacteria</taxon>
        <taxon>Acetobacterales</taxon>
        <taxon>Roseomonadaceae</taxon>
        <taxon>Falsiroseomonas</taxon>
    </lineage>
</organism>
<evidence type="ECO:0000313" key="13">
    <source>
        <dbReference type="Proteomes" id="UP000765160"/>
    </source>
</evidence>
<evidence type="ECO:0000259" key="11">
    <source>
        <dbReference type="PROSITE" id="PS50113"/>
    </source>
</evidence>
<dbReference type="Gene3D" id="3.30.565.10">
    <property type="entry name" value="Histidine kinase-like ATPase, C-terminal domain"/>
    <property type="match status" value="1"/>
</dbReference>
<dbReference type="PROSITE" id="PS50109">
    <property type="entry name" value="HIS_KIN"/>
    <property type="match status" value="1"/>
</dbReference>
<accession>A0ABX1F1U1</accession>
<evidence type="ECO:0000256" key="1">
    <source>
        <dbReference type="ARBA" id="ARBA00000085"/>
    </source>
</evidence>
<dbReference type="InterPro" id="IPR036097">
    <property type="entry name" value="HisK_dim/P_sf"/>
</dbReference>
<keyword evidence="8" id="KW-0902">Two-component regulatory system</keyword>
<dbReference type="PROSITE" id="PS50112">
    <property type="entry name" value="PAS"/>
    <property type="match status" value="1"/>
</dbReference>
<keyword evidence="5" id="KW-0547">Nucleotide-binding</keyword>
<dbReference type="Pfam" id="PF13426">
    <property type="entry name" value="PAS_9"/>
    <property type="match status" value="1"/>
</dbReference>
<protein>
    <recommendedName>
        <fullName evidence="2">histidine kinase</fullName>
        <ecNumber evidence="2">2.7.13.3</ecNumber>
    </recommendedName>
</protein>
<dbReference type="CDD" id="cd00130">
    <property type="entry name" value="PAS"/>
    <property type="match status" value="1"/>
</dbReference>
<dbReference type="SUPFAM" id="SSF55874">
    <property type="entry name" value="ATPase domain of HSP90 chaperone/DNA topoisomerase II/histidine kinase"/>
    <property type="match status" value="1"/>
</dbReference>
<dbReference type="EMBL" id="JAAVTX010000004">
    <property type="protein sequence ID" value="NKE46307.1"/>
    <property type="molecule type" value="Genomic_DNA"/>
</dbReference>
<keyword evidence="4" id="KW-0808">Transferase</keyword>
<feature type="domain" description="PAC" evidence="11">
    <location>
        <begin position="203"/>
        <end position="257"/>
    </location>
</feature>
<dbReference type="PANTHER" id="PTHR43065:SF46">
    <property type="entry name" value="C4-DICARBOXYLATE TRANSPORT SENSOR PROTEIN DCTB"/>
    <property type="match status" value="1"/>
</dbReference>
<dbReference type="Gene3D" id="3.30.450.20">
    <property type="entry name" value="PAS domain"/>
    <property type="match status" value="1"/>
</dbReference>
<dbReference type="InterPro" id="IPR035965">
    <property type="entry name" value="PAS-like_dom_sf"/>
</dbReference>
<dbReference type="EC" id="2.7.13.3" evidence="2"/>
<evidence type="ECO:0000313" key="12">
    <source>
        <dbReference type="EMBL" id="NKE46307.1"/>
    </source>
</evidence>
<evidence type="ECO:0000259" key="10">
    <source>
        <dbReference type="PROSITE" id="PS50112"/>
    </source>
</evidence>
<dbReference type="PANTHER" id="PTHR43065">
    <property type="entry name" value="SENSOR HISTIDINE KINASE"/>
    <property type="match status" value="1"/>
</dbReference>
<dbReference type="InterPro" id="IPR036890">
    <property type="entry name" value="HATPase_C_sf"/>
</dbReference>
<evidence type="ECO:0000259" key="9">
    <source>
        <dbReference type="PROSITE" id="PS50109"/>
    </source>
</evidence>
<evidence type="ECO:0000256" key="4">
    <source>
        <dbReference type="ARBA" id="ARBA00022679"/>
    </source>
</evidence>
<dbReference type="SUPFAM" id="SSF55785">
    <property type="entry name" value="PYP-like sensor domain (PAS domain)"/>
    <property type="match status" value="1"/>
</dbReference>
<dbReference type="SMART" id="SM00387">
    <property type="entry name" value="HATPase_c"/>
    <property type="match status" value="1"/>
</dbReference>
<gene>
    <name evidence="12" type="ORF">HB662_16085</name>
</gene>
<evidence type="ECO:0000256" key="6">
    <source>
        <dbReference type="ARBA" id="ARBA00022777"/>
    </source>
</evidence>
<keyword evidence="13" id="KW-1185">Reference proteome</keyword>
<dbReference type="InterPro" id="IPR003661">
    <property type="entry name" value="HisK_dim/P_dom"/>
</dbReference>